<sequence length="170" mass="19764">MEDVVPEKEYLFTMEKLNVITKLDLKRIGEEYKRSPRKDCPSSPSKVQVASDYIMSTRLPDKKLSVDTDEKVDDDEKDVIDDKVLELFNSDFENVIKKGASEDEIEVLIAKEVDLLIIPIQKKREIGRKTVEIRRRMLLDRLDLMVGRNCDQRIKLTMTDAICKRTTTNE</sequence>
<proteinExistence type="predicted"/>
<dbReference type="Proteomes" id="UP000554482">
    <property type="component" value="Unassembled WGS sequence"/>
</dbReference>
<evidence type="ECO:0000313" key="2">
    <source>
        <dbReference type="Proteomes" id="UP000554482"/>
    </source>
</evidence>
<organism evidence="1 2">
    <name type="scientific">Thalictrum thalictroides</name>
    <name type="common">Rue-anemone</name>
    <name type="synonym">Anemone thalictroides</name>
    <dbReference type="NCBI Taxonomy" id="46969"/>
    <lineage>
        <taxon>Eukaryota</taxon>
        <taxon>Viridiplantae</taxon>
        <taxon>Streptophyta</taxon>
        <taxon>Embryophyta</taxon>
        <taxon>Tracheophyta</taxon>
        <taxon>Spermatophyta</taxon>
        <taxon>Magnoliopsida</taxon>
        <taxon>Ranunculales</taxon>
        <taxon>Ranunculaceae</taxon>
        <taxon>Thalictroideae</taxon>
        <taxon>Thalictrum</taxon>
    </lineage>
</organism>
<reference evidence="1 2" key="1">
    <citation type="submission" date="2020-06" db="EMBL/GenBank/DDBJ databases">
        <title>Transcriptomic and genomic resources for Thalictrum thalictroides and T. hernandezii: Facilitating candidate gene discovery in an emerging model plant lineage.</title>
        <authorList>
            <person name="Arias T."/>
            <person name="Riano-Pachon D.M."/>
            <person name="Di Stilio V.S."/>
        </authorList>
    </citation>
    <scope>NUCLEOTIDE SEQUENCE [LARGE SCALE GENOMIC DNA]</scope>
    <source>
        <strain evidence="2">cv. WT478/WT964</strain>
        <tissue evidence="1">Leaves</tissue>
    </source>
</reference>
<protein>
    <submittedName>
        <fullName evidence="1">Uncharacterized protein</fullName>
    </submittedName>
</protein>
<keyword evidence="2" id="KW-1185">Reference proteome</keyword>
<dbReference type="EMBL" id="JABWDY010041831">
    <property type="protein sequence ID" value="KAF5177088.1"/>
    <property type="molecule type" value="Genomic_DNA"/>
</dbReference>
<comment type="caution">
    <text evidence="1">The sequence shown here is derived from an EMBL/GenBank/DDBJ whole genome shotgun (WGS) entry which is preliminary data.</text>
</comment>
<gene>
    <name evidence="1" type="ORF">FRX31_033326</name>
</gene>
<evidence type="ECO:0000313" key="1">
    <source>
        <dbReference type="EMBL" id="KAF5177088.1"/>
    </source>
</evidence>
<accession>A0A7J6UXC6</accession>
<dbReference type="AlphaFoldDB" id="A0A7J6UXC6"/>
<name>A0A7J6UXC6_THATH</name>